<feature type="domain" description="Cytoskeleton protein RodZ-like C-terminal" evidence="2">
    <location>
        <begin position="225"/>
        <end position="291"/>
    </location>
</feature>
<dbReference type="InterPro" id="IPR025194">
    <property type="entry name" value="RodZ-like_C"/>
</dbReference>
<keyword evidence="4" id="KW-1185">Reference proteome</keyword>
<dbReference type="Pfam" id="PF13413">
    <property type="entry name" value="HTH_25"/>
    <property type="match status" value="1"/>
</dbReference>
<dbReference type="InterPro" id="IPR010982">
    <property type="entry name" value="Lambda_DNA-bd_dom_sf"/>
</dbReference>
<dbReference type="PANTHER" id="PTHR34475:SF1">
    <property type="entry name" value="CYTOSKELETON PROTEIN RODZ"/>
    <property type="match status" value="1"/>
</dbReference>
<evidence type="ECO:0000259" key="2">
    <source>
        <dbReference type="Pfam" id="PF13464"/>
    </source>
</evidence>
<feature type="region of interest" description="Disordered" evidence="1">
    <location>
        <begin position="169"/>
        <end position="215"/>
    </location>
</feature>
<reference evidence="3 4" key="1">
    <citation type="submission" date="2016-11" db="EMBL/GenBank/DDBJ databases">
        <title>Draft Genome Sequences of Nine Cyanobacterial Strains from Diverse Habitats.</title>
        <authorList>
            <person name="Zhu T."/>
            <person name="Hou S."/>
            <person name="Lu X."/>
            <person name="Hess W.R."/>
        </authorList>
    </citation>
    <scope>NUCLEOTIDE SEQUENCE [LARGE SCALE GENOMIC DNA]</scope>
    <source>
        <strain evidence="3 4">NIES-30</strain>
    </source>
</reference>
<evidence type="ECO:0000313" key="4">
    <source>
        <dbReference type="Proteomes" id="UP000185557"/>
    </source>
</evidence>
<evidence type="ECO:0000313" key="3">
    <source>
        <dbReference type="EMBL" id="OKH50905.1"/>
    </source>
</evidence>
<evidence type="ECO:0000256" key="1">
    <source>
        <dbReference type="SAM" id="MobiDB-lite"/>
    </source>
</evidence>
<dbReference type="GO" id="GO:0003677">
    <property type="term" value="F:DNA binding"/>
    <property type="evidence" value="ECO:0007669"/>
    <property type="project" value="InterPro"/>
</dbReference>
<dbReference type="STRING" id="549789.NIES30_02140"/>
<dbReference type="AlphaFoldDB" id="A0A1U7JAY7"/>
<proteinExistence type="predicted"/>
<sequence>MAKLAPTQIEQLQSIGAYLRQVRQEQGLAIDMLANQIFIRPALLKALESGHDAELPEPVFIQGFIRRYAEALGLDGQTIAQEFRVTPVNVLPTPELLERADTNGIATPKPHTNGTAALPPPSPQTSDRTPLPEPDPAGRSPLPLVLSLAALAAILGLGAWGLFGRSNEPSQANNNSAAETTPEATSTDAVTPASPETTPPSEEDLKAEEESSAPLEAPVVVSANLSDRAWLSVVADGENVYEGVAESGFEETWTAETSLTLRTGNAGGVELSVNGDRAVVMGASGVVRTVTVTPDSGVESVESP</sequence>
<dbReference type="Pfam" id="PF13464">
    <property type="entry name" value="RodZ_C"/>
    <property type="match status" value="1"/>
</dbReference>
<name>A0A1U7JAY7_9CYAN</name>
<dbReference type="PANTHER" id="PTHR34475">
    <property type="match status" value="1"/>
</dbReference>
<dbReference type="OrthoDB" id="422634at2"/>
<gene>
    <name evidence="3" type="ORF">NIES30_02140</name>
</gene>
<feature type="compositionally biased region" description="Acidic residues" evidence="1">
    <location>
        <begin position="201"/>
        <end position="211"/>
    </location>
</feature>
<organism evidence="3 4">
    <name type="scientific">Phormidium tenue NIES-30</name>
    <dbReference type="NCBI Taxonomy" id="549789"/>
    <lineage>
        <taxon>Bacteria</taxon>
        <taxon>Bacillati</taxon>
        <taxon>Cyanobacteriota</taxon>
        <taxon>Cyanophyceae</taxon>
        <taxon>Oscillatoriophycideae</taxon>
        <taxon>Oscillatoriales</taxon>
        <taxon>Oscillatoriaceae</taxon>
        <taxon>Phormidium</taxon>
    </lineage>
</organism>
<dbReference type="EMBL" id="MRCG01000001">
    <property type="protein sequence ID" value="OKH50905.1"/>
    <property type="molecule type" value="Genomic_DNA"/>
</dbReference>
<dbReference type="Proteomes" id="UP000185557">
    <property type="component" value="Unassembled WGS sequence"/>
</dbReference>
<comment type="caution">
    <text evidence="3">The sequence shown here is derived from an EMBL/GenBank/DDBJ whole genome shotgun (WGS) entry which is preliminary data.</text>
</comment>
<feature type="region of interest" description="Disordered" evidence="1">
    <location>
        <begin position="103"/>
        <end position="138"/>
    </location>
</feature>
<feature type="compositionally biased region" description="Low complexity" evidence="1">
    <location>
        <begin position="172"/>
        <end position="200"/>
    </location>
</feature>
<dbReference type="InterPro" id="IPR050400">
    <property type="entry name" value="Bact_Cytoskel_RodZ"/>
</dbReference>
<accession>A0A1U7JAY7</accession>
<dbReference type="Gene3D" id="1.10.260.40">
    <property type="entry name" value="lambda repressor-like DNA-binding domains"/>
    <property type="match status" value="1"/>
</dbReference>
<protein>
    <recommendedName>
        <fullName evidence="2">Cytoskeleton protein RodZ-like C-terminal domain-containing protein</fullName>
    </recommendedName>
</protein>